<dbReference type="GeneID" id="54995541"/>
<keyword evidence="2" id="KW-1185">Reference proteome</keyword>
<dbReference type="EMBL" id="MH370366">
    <property type="protein sequence ID" value="AXC40149.1"/>
    <property type="molecule type" value="Genomic_DNA"/>
</dbReference>
<proteinExistence type="predicted"/>
<organism evidence="1 2">
    <name type="scientific">Salmonella phage S113</name>
    <dbReference type="NCBI Taxonomy" id="2231342"/>
    <lineage>
        <taxon>Viruses</taxon>
        <taxon>Duplodnaviria</taxon>
        <taxon>Heunggongvirae</taxon>
        <taxon>Uroviricota</taxon>
        <taxon>Caudoviricetes</taxon>
        <taxon>Demerecviridae</taxon>
        <taxon>Markadamsvirinae</taxon>
        <taxon>Epseptimavirus</taxon>
        <taxon>Epseptimavirus S113</taxon>
    </lineage>
</organism>
<protein>
    <recommendedName>
        <fullName evidence="3">Lipoprotein</fullName>
    </recommendedName>
</protein>
<evidence type="ECO:0008006" key="3">
    <source>
        <dbReference type="Google" id="ProtNLM"/>
    </source>
</evidence>
<dbReference type="PROSITE" id="PS51257">
    <property type="entry name" value="PROKAR_LIPOPROTEIN"/>
    <property type="match status" value="1"/>
</dbReference>
<accession>A0A2Z5HIQ5</accession>
<evidence type="ECO:0000313" key="1">
    <source>
        <dbReference type="EMBL" id="AXC40149.1"/>
    </source>
</evidence>
<sequence length="68" mass="7531">MKRLLLVSVLILAGCDPYDNSMRFTAEDTRHLCDVAGGKLDNSSIQIGLTKGIFYDSYTITSTCVRNK</sequence>
<dbReference type="RefSeq" id="YP_009804918.1">
    <property type="nucleotide sequence ID" value="NC_048005.1"/>
</dbReference>
<name>A0A2Z5HIQ5_9CAUD</name>
<dbReference type="Proteomes" id="UP000253544">
    <property type="component" value="Segment"/>
</dbReference>
<dbReference type="KEGG" id="vg:54995541"/>
<evidence type="ECO:0000313" key="2">
    <source>
        <dbReference type="Proteomes" id="UP000253544"/>
    </source>
</evidence>
<reference evidence="2" key="1">
    <citation type="submission" date="2018-05" db="EMBL/GenBank/DDBJ databases">
        <title>Host range determinants of Salmonella infecting bacteriophages.</title>
        <authorList>
            <person name="Gencay Y.E."/>
        </authorList>
    </citation>
    <scope>NUCLEOTIDE SEQUENCE [LARGE SCALE GENOMIC DNA]</scope>
</reference>